<proteinExistence type="predicted"/>
<evidence type="ECO:0000313" key="1">
    <source>
        <dbReference type="EMBL" id="GAF91464.1"/>
    </source>
</evidence>
<reference evidence="1" key="1">
    <citation type="journal article" date="2014" name="Front. Microbiol.">
        <title>High frequency of phylogenetically diverse reductive dehalogenase-homologous genes in deep subseafloor sedimentary metagenomes.</title>
        <authorList>
            <person name="Kawai M."/>
            <person name="Futagami T."/>
            <person name="Toyoda A."/>
            <person name="Takaki Y."/>
            <person name="Nishi S."/>
            <person name="Hori S."/>
            <person name="Arai W."/>
            <person name="Tsubouchi T."/>
            <person name="Morono Y."/>
            <person name="Uchiyama I."/>
            <person name="Ito T."/>
            <person name="Fujiyama A."/>
            <person name="Inagaki F."/>
            <person name="Takami H."/>
        </authorList>
    </citation>
    <scope>NUCLEOTIDE SEQUENCE</scope>
    <source>
        <strain evidence="1">Expedition CK06-06</strain>
    </source>
</reference>
<sequence>MDAMIVDLSKSGLEMFLKPHQVELLRVVWAAEGQIDSRTAWRHLLVREQHHTRSRATVINFLKDAAANGWLEMVQEGEKGGEPFLYVPSKNFPCEASFTQELAMNVVKAMGDLLGVTFMVKQRRVVEWTPPN</sequence>
<accession>X0TE47</accession>
<dbReference type="EMBL" id="BARS01010251">
    <property type="protein sequence ID" value="GAF91464.1"/>
    <property type="molecule type" value="Genomic_DNA"/>
</dbReference>
<comment type="caution">
    <text evidence="1">The sequence shown here is derived from an EMBL/GenBank/DDBJ whole genome shotgun (WGS) entry which is preliminary data.</text>
</comment>
<gene>
    <name evidence="1" type="ORF">S01H1_19054</name>
</gene>
<name>X0TE47_9ZZZZ</name>
<dbReference type="AlphaFoldDB" id="X0TE47"/>
<protein>
    <submittedName>
        <fullName evidence="1">Uncharacterized protein</fullName>
    </submittedName>
</protein>
<organism evidence="1">
    <name type="scientific">marine sediment metagenome</name>
    <dbReference type="NCBI Taxonomy" id="412755"/>
    <lineage>
        <taxon>unclassified sequences</taxon>
        <taxon>metagenomes</taxon>
        <taxon>ecological metagenomes</taxon>
    </lineage>
</organism>